<dbReference type="GO" id="GO:0016616">
    <property type="term" value="F:oxidoreductase activity, acting on the CH-OH group of donors, NAD or NADP as acceptor"/>
    <property type="evidence" value="ECO:0007669"/>
    <property type="project" value="InterPro"/>
</dbReference>
<proteinExistence type="predicted"/>
<accession>A0A369PX28</accession>
<dbReference type="Proteomes" id="UP000253961">
    <property type="component" value="Unassembled WGS sequence"/>
</dbReference>
<dbReference type="InterPro" id="IPR011032">
    <property type="entry name" value="GroES-like_sf"/>
</dbReference>
<evidence type="ECO:0000313" key="6">
    <source>
        <dbReference type="Proteomes" id="UP000253961"/>
    </source>
</evidence>
<keyword evidence="1" id="KW-0479">Metal-binding</keyword>
<dbReference type="GO" id="GO:0046872">
    <property type="term" value="F:metal ion binding"/>
    <property type="evidence" value="ECO:0007669"/>
    <property type="project" value="UniProtKB-KW"/>
</dbReference>
<sequence>MSHMVNNSSVHEILGRVVKVGDLVKNFKVGDLAGVGTFVNSCGHCPHCEDGLEVY</sequence>
<dbReference type="EMBL" id="QPKV01000007">
    <property type="protein sequence ID" value="RDC55276.1"/>
    <property type="molecule type" value="Genomic_DNA"/>
</dbReference>
<keyword evidence="3" id="KW-0560">Oxidoreductase</keyword>
<dbReference type="SUPFAM" id="SSF50129">
    <property type="entry name" value="GroES-like"/>
    <property type="match status" value="1"/>
</dbReference>
<feature type="domain" description="Alcohol dehydrogenase-like N-terminal" evidence="4">
    <location>
        <begin position="11"/>
        <end position="53"/>
    </location>
</feature>
<evidence type="ECO:0000256" key="3">
    <source>
        <dbReference type="ARBA" id="ARBA00023002"/>
    </source>
</evidence>
<dbReference type="OrthoDB" id="9806940at2"/>
<dbReference type="AlphaFoldDB" id="A0A369PX28"/>
<dbReference type="Pfam" id="PF08240">
    <property type="entry name" value="ADH_N"/>
    <property type="match status" value="1"/>
</dbReference>
<evidence type="ECO:0000256" key="1">
    <source>
        <dbReference type="ARBA" id="ARBA00022723"/>
    </source>
</evidence>
<protein>
    <recommendedName>
        <fullName evidence="4">Alcohol dehydrogenase-like N-terminal domain-containing protein</fullName>
    </recommendedName>
</protein>
<evidence type="ECO:0000313" key="5">
    <source>
        <dbReference type="EMBL" id="RDC55276.1"/>
    </source>
</evidence>
<gene>
    <name evidence="5" type="ORF">DU508_17015</name>
</gene>
<reference evidence="5 6" key="1">
    <citation type="submission" date="2018-07" db="EMBL/GenBank/DDBJ databases">
        <title>Pedobacter sp. nov., isolated from soil.</title>
        <authorList>
            <person name="Zhou L.Y."/>
            <person name="Du Z.J."/>
        </authorList>
    </citation>
    <scope>NUCLEOTIDE SEQUENCE [LARGE SCALE GENOMIC DNA]</scope>
    <source>
        <strain evidence="5 6">JDX94</strain>
    </source>
</reference>
<evidence type="ECO:0000259" key="4">
    <source>
        <dbReference type="Pfam" id="PF08240"/>
    </source>
</evidence>
<name>A0A369PX28_9SPHI</name>
<comment type="caution">
    <text evidence="5">The sequence shown here is derived from an EMBL/GenBank/DDBJ whole genome shotgun (WGS) entry which is preliminary data.</text>
</comment>
<keyword evidence="2" id="KW-0862">Zinc</keyword>
<dbReference type="Gene3D" id="3.90.180.10">
    <property type="entry name" value="Medium-chain alcohol dehydrogenases, catalytic domain"/>
    <property type="match status" value="1"/>
</dbReference>
<organism evidence="5 6">
    <name type="scientific">Pedobacter chinensis</name>
    <dbReference type="NCBI Taxonomy" id="2282421"/>
    <lineage>
        <taxon>Bacteria</taxon>
        <taxon>Pseudomonadati</taxon>
        <taxon>Bacteroidota</taxon>
        <taxon>Sphingobacteriia</taxon>
        <taxon>Sphingobacteriales</taxon>
        <taxon>Sphingobacteriaceae</taxon>
        <taxon>Pedobacter</taxon>
    </lineage>
</organism>
<dbReference type="PANTHER" id="PTHR42683">
    <property type="entry name" value="ALDEHYDE REDUCTASE"/>
    <property type="match status" value="1"/>
</dbReference>
<dbReference type="InterPro" id="IPR013154">
    <property type="entry name" value="ADH-like_N"/>
</dbReference>
<dbReference type="InterPro" id="IPR047109">
    <property type="entry name" value="CAD-like"/>
</dbReference>
<evidence type="ECO:0000256" key="2">
    <source>
        <dbReference type="ARBA" id="ARBA00022833"/>
    </source>
</evidence>
<keyword evidence="6" id="KW-1185">Reference proteome</keyword>